<dbReference type="Pfam" id="PF16874">
    <property type="entry name" value="Glyco_hydro_36C"/>
    <property type="match status" value="1"/>
</dbReference>
<dbReference type="AlphaFoldDB" id="A0A6J6CIL5"/>
<organism evidence="2">
    <name type="scientific">freshwater metagenome</name>
    <dbReference type="NCBI Taxonomy" id="449393"/>
    <lineage>
        <taxon>unclassified sequences</taxon>
        <taxon>metagenomes</taxon>
        <taxon>ecological metagenomes</taxon>
    </lineage>
</organism>
<gene>
    <name evidence="2" type="ORF">UFOPK1581_00188</name>
</gene>
<proteinExistence type="predicted"/>
<name>A0A6J6CIL5_9ZZZZ</name>
<dbReference type="Gene3D" id="2.60.40.1180">
    <property type="entry name" value="Golgi alpha-mannosidase II"/>
    <property type="match status" value="1"/>
</dbReference>
<reference evidence="2" key="1">
    <citation type="submission" date="2020-05" db="EMBL/GenBank/DDBJ databases">
        <authorList>
            <person name="Chiriac C."/>
            <person name="Salcher M."/>
            <person name="Ghai R."/>
            <person name="Kavagutti S V."/>
        </authorList>
    </citation>
    <scope>NUCLEOTIDE SEQUENCE</scope>
</reference>
<dbReference type="InterPro" id="IPR031705">
    <property type="entry name" value="Glyco_hydro_36_C"/>
</dbReference>
<sequence length="93" mass="9826">MVSQDKSKALFAFVQLRPAGGTLPGSLRFEGLDPLASYKVIAEQPCGPAMFMSQKSPSWLEGATLTGQALSTIGLRPPVLAPENAILISLVKI</sequence>
<dbReference type="InterPro" id="IPR013780">
    <property type="entry name" value="Glyco_hydro_b"/>
</dbReference>
<accession>A0A6J6CIL5</accession>
<dbReference type="EMBL" id="CAEZTB010000017">
    <property type="protein sequence ID" value="CAB4551251.1"/>
    <property type="molecule type" value="Genomic_DNA"/>
</dbReference>
<protein>
    <submittedName>
        <fullName evidence="2">Unannotated protein</fullName>
    </submittedName>
</protein>
<evidence type="ECO:0000259" key="1">
    <source>
        <dbReference type="Pfam" id="PF16874"/>
    </source>
</evidence>
<evidence type="ECO:0000313" key="2">
    <source>
        <dbReference type="EMBL" id="CAB4551251.1"/>
    </source>
</evidence>
<feature type="domain" description="Glycosyl hydrolase family 36 C-terminal" evidence="1">
    <location>
        <begin position="1"/>
        <end position="78"/>
    </location>
</feature>